<gene>
    <name evidence="2" type="ORF">DT065_14980</name>
</gene>
<accession>A0A345C1U0</accession>
<dbReference type="InterPro" id="IPR009100">
    <property type="entry name" value="AcylCoA_DH/oxidase_NM_dom_sf"/>
</dbReference>
<dbReference type="OrthoDB" id="2564795at2"/>
<dbReference type="Gene3D" id="2.40.110.10">
    <property type="entry name" value="Butyryl-CoA Dehydrogenase, subunit A, domain 2"/>
    <property type="match status" value="1"/>
</dbReference>
<sequence>MEALNELLKENLKPIVNKIDTDAYYPKEILQLLGDHGYFHSGLLPYEETVRREVKVVEEISKFCMTTGFNVWCHLAALTYVRHTSNKAFQSRLLPELEQGHTIAGTGLSNPMKHYADLEPIHLDAESVHGGYMLSGTLPAVSNLRDGHWFGAVAKVHDDKRIMVFINCNDEDIDRKEKKAYLGLNGSATYACRLDQLFIPDDQVLAEDADAFISSVRPYFLVYQIPLGFGVIQASLRSIDMAKKKQGGCNDYLPIQSEDLEKPLEKMQHSLEQLFKDQKSLEWNDLLPIRRDAAYEAINAAHTAMVHVGGPGYMHNSAPSRRLREAYFLINLTPTIRHLEKMIELNKEPVLQY</sequence>
<dbReference type="GO" id="GO:0003995">
    <property type="term" value="F:acyl-CoA dehydrogenase activity"/>
    <property type="evidence" value="ECO:0007669"/>
    <property type="project" value="TreeGrafter"/>
</dbReference>
<dbReference type="PANTHER" id="PTHR43884">
    <property type="entry name" value="ACYL-COA DEHYDROGENASE"/>
    <property type="match status" value="1"/>
</dbReference>
<dbReference type="AlphaFoldDB" id="A0A345C1U0"/>
<dbReference type="GO" id="GO:0050660">
    <property type="term" value="F:flavin adenine dinucleotide binding"/>
    <property type="evidence" value="ECO:0007669"/>
    <property type="project" value="InterPro"/>
</dbReference>
<dbReference type="PANTHER" id="PTHR43884:SF12">
    <property type="entry name" value="ISOVALERYL-COA DEHYDROGENASE, MITOCHONDRIAL-RELATED"/>
    <property type="match status" value="1"/>
</dbReference>
<dbReference type="Proteomes" id="UP000252100">
    <property type="component" value="Chromosome"/>
</dbReference>
<evidence type="ECO:0000313" key="2">
    <source>
        <dbReference type="EMBL" id="AXF57171.1"/>
    </source>
</evidence>
<dbReference type="EMBL" id="CP031092">
    <property type="protein sequence ID" value="AXF57171.1"/>
    <property type="molecule type" value="Genomic_DNA"/>
</dbReference>
<feature type="domain" description="Acyl-CoA dehydrogenase/oxidase N-terminal" evidence="1">
    <location>
        <begin position="3"/>
        <end position="100"/>
    </location>
</feature>
<name>A0A345C1U0_9BACI</name>
<dbReference type="InterPro" id="IPR037069">
    <property type="entry name" value="AcylCoA_DH/ox_N_sf"/>
</dbReference>
<organism evidence="2 3">
    <name type="scientific">Salicibibacter kimchii</name>
    <dbReference type="NCBI Taxonomy" id="2099786"/>
    <lineage>
        <taxon>Bacteria</taxon>
        <taxon>Bacillati</taxon>
        <taxon>Bacillota</taxon>
        <taxon>Bacilli</taxon>
        <taxon>Bacillales</taxon>
        <taxon>Bacillaceae</taxon>
        <taxon>Salicibibacter</taxon>
    </lineage>
</organism>
<dbReference type="SUPFAM" id="SSF56645">
    <property type="entry name" value="Acyl-CoA dehydrogenase NM domain-like"/>
    <property type="match status" value="1"/>
</dbReference>
<dbReference type="InterPro" id="IPR013786">
    <property type="entry name" value="AcylCoA_DH/ox_N"/>
</dbReference>
<dbReference type="Gene3D" id="1.10.540.10">
    <property type="entry name" value="Acyl-CoA dehydrogenase/oxidase, N-terminal domain"/>
    <property type="match status" value="1"/>
</dbReference>
<proteinExistence type="predicted"/>
<dbReference type="KEGG" id="rue:DT065_14980"/>
<dbReference type="RefSeq" id="WP_114374746.1">
    <property type="nucleotide sequence ID" value="NZ_CP031092.1"/>
</dbReference>
<dbReference type="Pfam" id="PF02771">
    <property type="entry name" value="Acyl-CoA_dh_N"/>
    <property type="match status" value="1"/>
</dbReference>
<dbReference type="InterPro" id="IPR046373">
    <property type="entry name" value="Acyl-CoA_Oxase/DH_mid-dom_sf"/>
</dbReference>
<evidence type="ECO:0000313" key="3">
    <source>
        <dbReference type="Proteomes" id="UP000252100"/>
    </source>
</evidence>
<protein>
    <submittedName>
        <fullName evidence="2">Acyl-CoA dehydrogenase</fullName>
    </submittedName>
</protein>
<reference evidence="2 3" key="1">
    <citation type="journal article" date="2018" name="J. Microbiol.">
        <title>Salicibibacter kimchii gen. nov., sp. nov., a moderately halophilic and alkalitolerant bacterium in the family Bacillaceae, isolated from kimchi.</title>
        <authorList>
            <person name="Jang J.Y."/>
            <person name="Oh Y.J."/>
            <person name="Lim S.K."/>
            <person name="Park H.K."/>
            <person name="Lee C."/>
            <person name="Kim J.Y."/>
            <person name="Lee M.A."/>
            <person name="Choi H.J."/>
        </authorList>
    </citation>
    <scope>NUCLEOTIDE SEQUENCE [LARGE SCALE GENOMIC DNA]</scope>
    <source>
        <strain evidence="2 3">NKC1-1</strain>
    </source>
</reference>
<evidence type="ECO:0000259" key="1">
    <source>
        <dbReference type="Pfam" id="PF02771"/>
    </source>
</evidence>
<keyword evidence="3" id="KW-1185">Reference proteome</keyword>